<evidence type="ECO:0000256" key="1">
    <source>
        <dbReference type="SAM" id="MobiDB-lite"/>
    </source>
</evidence>
<dbReference type="Gene3D" id="2.60.120.260">
    <property type="entry name" value="Galactose-binding domain-like"/>
    <property type="match status" value="1"/>
</dbReference>
<reference evidence="2" key="1">
    <citation type="journal article" date="2013" name="Environ. Microbiol.">
        <title>Microbiota from the distal guts of lean and obese adolescents exhibit partial functional redundancy besides clear differences in community structure.</title>
        <authorList>
            <person name="Ferrer M."/>
            <person name="Ruiz A."/>
            <person name="Lanza F."/>
            <person name="Haange S.B."/>
            <person name="Oberbach A."/>
            <person name="Till H."/>
            <person name="Bargiela R."/>
            <person name="Campoy C."/>
            <person name="Segura M.T."/>
            <person name="Richter M."/>
            <person name="von Bergen M."/>
            <person name="Seifert J."/>
            <person name="Suarez A."/>
        </authorList>
    </citation>
    <scope>NUCLEOTIDE SEQUENCE</scope>
</reference>
<organism evidence="2">
    <name type="scientific">human gut metagenome</name>
    <dbReference type="NCBI Taxonomy" id="408170"/>
    <lineage>
        <taxon>unclassified sequences</taxon>
        <taxon>metagenomes</taxon>
        <taxon>organismal metagenomes</taxon>
    </lineage>
</organism>
<protein>
    <submittedName>
        <fullName evidence="2">Uncharacterized protein</fullName>
    </submittedName>
</protein>
<accession>K1S6D0</accession>
<gene>
    <name evidence="2" type="ORF">LEA_18460</name>
</gene>
<name>K1S6D0_9ZZZZ</name>
<feature type="compositionally biased region" description="Polar residues" evidence="1">
    <location>
        <begin position="59"/>
        <end position="71"/>
    </location>
</feature>
<sequence>MTNTDECGNYLPNFTLKNEQAYTQITITEDRVKANSEMNKNYADGSAWAAFDDNPNNRWHSYYQDNNNRGNDGTGHGGQPSETNKIWVQAGFGESKKLQKAYLLCKNRSTDVQCKRL</sequence>
<dbReference type="EMBL" id="AJWY01012665">
    <property type="protein sequence ID" value="EKC49305.1"/>
    <property type="molecule type" value="Genomic_DNA"/>
</dbReference>
<comment type="caution">
    <text evidence="2">The sequence shown here is derived from an EMBL/GenBank/DDBJ whole genome shotgun (WGS) entry which is preliminary data.</text>
</comment>
<dbReference type="AlphaFoldDB" id="K1S6D0"/>
<proteinExistence type="predicted"/>
<evidence type="ECO:0000313" key="2">
    <source>
        <dbReference type="EMBL" id="EKC49305.1"/>
    </source>
</evidence>
<feature type="region of interest" description="Disordered" evidence="1">
    <location>
        <begin position="59"/>
        <end position="84"/>
    </location>
</feature>